<dbReference type="NCBIfam" id="TIGR02937">
    <property type="entry name" value="sigma70-ECF"/>
    <property type="match status" value="1"/>
</dbReference>
<accession>A0A1N7NP76</accession>
<dbReference type="GO" id="GO:0003677">
    <property type="term" value="F:DNA binding"/>
    <property type="evidence" value="ECO:0007669"/>
    <property type="project" value="UniProtKB-KW"/>
</dbReference>
<evidence type="ECO:0000256" key="2">
    <source>
        <dbReference type="ARBA" id="ARBA00023015"/>
    </source>
</evidence>
<dbReference type="OrthoDB" id="9785675at2"/>
<evidence type="ECO:0000256" key="1">
    <source>
        <dbReference type="ARBA" id="ARBA00010641"/>
    </source>
</evidence>
<dbReference type="Gene3D" id="1.10.10.10">
    <property type="entry name" value="Winged helix-like DNA-binding domain superfamily/Winged helix DNA-binding domain"/>
    <property type="match status" value="1"/>
</dbReference>
<dbReference type="InterPro" id="IPR036388">
    <property type="entry name" value="WH-like_DNA-bd_sf"/>
</dbReference>
<dbReference type="SUPFAM" id="SSF88946">
    <property type="entry name" value="Sigma2 domain of RNA polymerase sigma factors"/>
    <property type="match status" value="1"/>
</dbReference>
<dbReference type="PANTHER" id="PTHR43133">
    <property type="entry name" value="RNA POLYMERASE ECF-TYPE SIGMA FACTO"/>
    <property type="match status" value="1"/>
</dbReference>
<dbReference type="Pfam" id="PF08281">
    <property type="entry name" value="Sigma70_r4_2"/>
    <property type="match status" value="1"/>
</dbReference>
<feature type="domain" description="RNA polymerase sigma factor 70 region 4 type 2" evidence="8">
    <location>
        <begin position="123"/>
        <end position="175"/>
    </location>
</feature>
<dbReference type="InterPro" id="IPR039425">
    <property type="entry name" value="RNA_pol_sigma-70-like"/>
</dbReference>
<gene>
    <name evidence="9" type="ORF">SAMN05421761_11115</name>
</gene>
<dbReference type="GO" id="GO:0016987">
    <property type="term" value="F:sigma factor activity"/>
    <property type="evidence" value="ECO:0007669"/>
    <property type="project" value="UniProtKB-KW"/>
</dbReference>
<evidence type="ECO:0000259" key="7">
    <source>
        <dbReference type="Pfam" id="PF04542"/>
    </source>
</evidence>
<dbReference type="InterPro" id="IPR013325">
    <property type="entry name" value="RNA_pol_sigma_r2"/>
</dbReference>
<keyword evidence="4 6" id="KW-0238">DNA-binding</keyword>
<dbReference type="Proteomes" id="UP000186026">
    <property type="component" value="Unassembled WGS sequence"/>
</dbReference>
<dbReference type="InterPro" id="IPR000838">
    <property type="entry name" value="RNA_pol_sigma70_ECF_CS"/>
</dbReference>
<evidence type="ECO:0000256" key="4">
    <source>
        <dbReference type="ARBA" id="ARBA00023125"/>
    </source>
</evidence>
<dbReference type="Gene3D" id="1.10.1740.10">
    <property type="match status" value="1"/>
</dbReference>
<name>A0A1N7NP76_9BACT</name>
<sequence>MMSLSDLAILNMIKDPSTREKGYRALMETYQKRVYGIIRKMVIVHEDADDITQNTFIKAIKNLDSFQNNASLFTWLYRIATNESLNFLEKKKRRYFFPVEDHEEVMKSYIDDSPLIDGDEIQRRLQKSLLSLPEKQRLVFNLKYFDDLSYDEISKITDTSVGALKASYHHAVKKIENELKVD</sequence>
<feature type="domain" description="RNA polymerase sigma-70 region 2" evidence="7">
    <location>
        <begin position="26"/>
        <end position="94"/>
    </location>
</feature>
<keyword evidence="10" id="KW-1185">Reference proteome</keyword>
<evidence type="ECO:0000313" key="10">
    <source>
        <dbReference type="Proteomes" id="UP000186026"/>
    </source>
</evidence>
<dbReference type="InterPro" id="IPR013324">
    <property type="entry name" value="RNA_pol_sigma_r3/r4-like"/>
</dbReference>
<dbReference type="GO" id="GO:0006352">
    <property type="term" value="P:DNA-templated transcription initiation"/>
    <property type="evidence" value="ECO:0007669"/>
    <property type="project" value="InterPro"/>
</dbReference>
<dbReference type="EMBL" id="FTOP01000011">
    <property type="protein sequence ID" value="SIT00019.1"/>
    <property type="molecule type" value="Genomic_DNA"/>
</dbReference>
<dbReference type="PANTHER" id="PTHR43133:SF51">
    <property type="entry name" value="RNA POLYMERASE SIGMA FACTOR"/>
    <property type="match status" value="1"/>
</dbReference>
<keyword evidence="2 6" id="KW-0805">Transcription regulation</keyword>
<dbReference type="InterPro" id="IPR013249">
    <property type="entry name" value="RNA_pol_sigma70_r4_t2"/>
</dbReference>
<dbReference type="SUPFAM" id="SSF88659">
    <property type="entry name" value="Sigma3 and sigma4 domains of RNA polymerase sigma factors"/>
    <property type="match status" value="1"/>
</dbReference>
<dbReference type="STRING" id="529505.SAMN05421761_11115"/>
<comment type="similarity">
    <text evidence="1 6">Belongs to the sigma-70 factor family. ECF subfamily.</text>
</comment>
<evidence type="ECO:0000259" key="8">
    <source>
        <dbReference type="Pfam" id="PF08281"/>
    </source>
</evidence>
<organism evidence="9 10">
    <name type="scientific">Belliella pelovolcani</name>
    <dbReference type="NCBI Taxonomy" id="529505"/>
    <lineage>
        <taxon>Bacteria</taxon>
        <taxon>Pseudomonadati</taxon>
        <taxon>Bacteroidota</taxon>
        <taxon>Cytophagia</taxon>
        <taxon>Cytophagales</taxon>
        <taxon>Cyclobacteriaceae</taxon>
        <taxon>Belliella</taxon>
    </lineage>
</organism>
<dbReference type="Pfam" id="PF04542">
    <property type="entry name" value="Sigma70_r2"/>
    <property type="match status" value="1"/>
</dbReference>
<protein>
    <recommendedName>
        <fullName evidence="6">RNA polymerase sigma factor</fullName>
    </recommendedName>
</protein>
<keyword evidence="3 6" id="KW-0731">Sigma factor</keyword>
<dbReference type="InterPro" id="IPR014284">
    <property type="entry name" value="RNA_pol_sigma-70_dom"/>
</dbReference>
<dbReference type="AlphaFoldDB" id="A0A1N7NP76"/>
<evidence type="ECO:0000256" key="3">
    <source>
        <dbReference type="ARBA" id="ARBA00023082"/>
    </source>
</evidence>
<evidence type="ECO:0000256" key="6">
    <source>
        <dbReference type="RuleBase" id="RU000716"/>
    </source>
</evidence>
<reference evidence="10" key="1">
    <citation type="submission" date="2017-01" db="EMBL/GenBank/DDBJ databases">
        <authorList>
            <person name="Varghese N."/>
            <person name="Submissions S."/>
        </authorList>
    </citation>
    <scope>NUCLEOTIDE SEQUENCE [LARGE SCALE GENOMIC DNA]</scope>
    <source>
        <strain evidence="10">DSM 46698</strain>
    </source>
</reference>
<keyword evidence="5 6" id="KW-0804">Transcription</keyword>
<evidence type="ECO:0000256" key="5">
    <source>
        <dbReference type="ARBA" id="ARBA00023163"/>
    </source>
</evidence>
<evidence type="ECO:0000313" key="9">
    <source>
        <dbReference type="EMBL" id="SIT00019.1"/>
    </source>
</evidence>
<dbReference type="InterPro" id="IPR007627">
    <property type="entry name" value="RNA_pol_sigma70_r2"/>
</dbReference>
<proteinExistence type="inferred from homology"/>
<dbReference type="RefSeq" id="WP_076501941.1">
    <property type="nucleotide sequence ID" value="NZ_FTOP01000011.1"/>
</dbReference>
<dbReference type="CDD" id="cd06171">
    <property type="entry name" value="Sigma70_r4"/>
    <property type="match status" value="1"/>
</dbReference>
<dbReference type="PROSITE" id="PS01063">
    <property type="entry name" value="SIGMA70_ECF"/>
    <property type="match status" value="1"/>
</dbReference>